<organism evidence="20 21">
    <name type="scientific">Microbotryum intermedium</name>
    <dbReference type="NCBI Taxonomy" id="269621"/>
    <lineage>
        <taxon>Eukaryota</taxon>
        <taxon>Fungi</taxon>
        <taxon>Dikarya</taxon>
        <taxon>Basidiomycota</taxon>
        <taxon>Pucciniomycotina</taxon>
        <taxon>Microbotryomycetes</taxon>
        <taxon>Microbotryales</taxon>
        <taxon>Microbotryaceae</taxon>
        <taxon>Microbotryum</taxon>
    </lineage>
</organism>
<dbReference type="GO" id="GO:0016872">
    <property type="term" value="F:intramolecular lyase activity"/>
    <property type="evidence" value="ECO:0007669"/>
    <property type="project" value="InterPro"/>
</dbReference>
<dbReference type="EC" id="5.5.1.19" evidence="7"/>
<dbReference type="GO" id="GO:0016117">
    <property type="term" value="P:carotenoid biosynthetic process"/>
    <property type="evidence" value="ECO:0007669"/>
    <property type="project" value="UniProtKB-KW"/>
</dbReference>
<comment type="pathway">
    <text evidence="3">Carotenoid biosynthesis; beta-carotene biosynthesis.</text>
</comment>
<dbReference type="GO" id="GO:0016020">
    <property type="term" value="C:membrane"/>
    <property type="evidence" value="ECO:0007669"/>
    <property type="project" value="UniProtKB-SubCell"/>
</dbReference>
<dbReference type="Gene3D" id="1.10.600.10">
    <property type="entry name" value="Farnesyl Diphosphate Synthase"/>
    <property type="match status" value="1"/>
</dbReference>
<dbReference type="InterPro" id="IPR019845">
    <property type="entry name" value="Squalene/phytoene_synthase_CS"/>
</dbReference>
<dbReference type="STRING" id="269621.A0A238FE20"/>
<evidence type="ECO:0000256" key="12">
    <source>
        <dbReference type="ARBA" id="ARBA00022746"/>
    </source>
</evidence>
<dbReference type="AlphaFoldDB" id="A0A238FE20"/>
<dbReference type="SFLD" id="SFLDS00005">
    <property type="entry name" value="Isoprenoid_Synthase_Type_I"/>
    <property type="match status" value="1"/>
</dbReference>
<comment type="similarity">
    <text evidence="5">In the N-terminal section; belongs to the lycopene beta-cyclase family.</text>
</comment>
<evidence type="ECO:0000256" key="11">
    <source>
        <dbReference type="ARBA" id="ARBA00022692"/>
    </source>
</evidence>
<evidence type="ECO:0000256" key="3">
    <source>
        <dbReference type="ARBA" id="ARBA00005089"/>
    </source>
</evidence>
<dbReference type="Proteomes" id="UP000198372">
    <property type="component" value="Unassembled WGS sequence"/>
</dbReference>
<keyword evidence="13 19" id="KW-1133">Transmembrane helix</keyword>
<evidence type="ECO:0000313" key="20">
    <source>
        <dbReference type="EMBL" id="SCV70134.1"/>
    </source>
</evidence>
<dbReference type="PROSITE" id="PS01045">
    <property type="entry name" value="SQUALEN_PHYTOEN_SYN_2"/>
    <property type="match status" value="1"/>
</dbReference>
<keyword evidence="11 19" id="KW-0812">Transmembrane</keyword>
<evidence type="ECO:0000256" key="15">
    <source>
        <dbReference type="ARBA" id="ARBA00023235"/>
    </source>
</evidence>
<evidence type="ECO:0000256" key="9">
    <source>
        <dbReference type="ARBA" id="ARBA00018909"/>
    </source>
</evidence>
<evidence type="ECO:0000256" key="7">
    <source>
        <dbReference type="ARBA" id="ARBA00012242"/>
    </source>
</evidence>
<dbReference type="InterPro" id="IPR017825">
    <property type="entry name" value="Lycopene_cyclase_dom"/>
</dbReference>
<dbReference type="UniPathway" id="UPA00802"/>
<feature type="transmembrane region" description="Helical" evidence="19">
    <location>
        <begin position="164"/>
        <end position="182"/>
    </location>
</feature>
<evidence type="ECO:0000256" key="16">
    <source>
        <dbReference type="ARBA" id="ARBA00023268"/>
    </source>
</evidence>
<gene>
    <name evidence="20" type="ORF">BQ2448_1528</name>
</gene>
<keyword evidence="10" id="KW-0808">Transferase</keyword>
<dbReference type="OrthoDB" id="6600518at2759"/>
<dbReference type="GO" id="GO:0045436">
    <property type="term" value="F:lycopene beta cyclase activity"/>
    <property type="evidence" value="ECO:0007669"/>
    <property type="project" value="UniProtKB-ARBA"/>
</dbReference>
<keyword evidence="21" id="KW-1185">Reference proteome</keyword>
<keyword evidence="16" id="KW-0511">Multifunctional enzyme</keyword>
<keyword evidence="12" id="KW-0125">Carotenoid biosynthesis</keyword>
<evidence type="ECO:0000256" key="8">
    <source>
        <dbReference type="ARBA" id="ARBA00012396"/>
    </source>
</evidence>
<dbReference type="UniPathway" id="UPA00799">
    <property type="reaction ID" value="UER00773"/>
</dbReference>
<proteinExistence type="inferred from homology"/>
<comment type="catalytic activity">
    <reaction evidence="18">
        <text>all-trans-lycopene = gamma-carotene</text>
        <dbReference type="Rhea" id="RHEA:32219"/>
        <dbReference type="ChEBI" id="CHEBI:15948"/>
        <dbReference type="ChEBI" id="CHEBI:27740"/>
        <dbReference type="EC" id="5.5.1.19"/>
    </reaction>
</comment>
<evidence type="ECO:0000256" key="17">
    <source>
        <dbReference type="ARBA" id="ARBA00029313"/>
    </source>
</evidence>
<comment type="subcellular location">
    <subcellularLocation>
        <location evidence="2">Membrane</location>
        <topology evidence="2">Multi-pass membrane protein</topology>
    </subcellularLocation>
</comment>
<dbReference type="InterPro" id="IPR008949">
    <property type="entry name" value="Isoprenoid_synthase_dom_sf"/>
</dbReference>
<protein>
    <recommendedName>
        <fullName evidence="9">Bifunctional lycopene cyclase/phytoene synthase</fullName>
        <ecNumber evidence="8">2.5.1.32</ecNumber>
        <ecNumber evidence="7">5.5.1.19</ecNumber>
    </recommendedName>
</protein>
<comment type="catalytic activity">
    <reaction evidence="1">
        <text>2 (2E,6E,10E)-geranylgeranyl diphosphate = 15-cis-phytoene + 2 diphosphate</text>
        <dbReference type="Rhea" id="RHEA:34475"/>
        <dbReference type="ChEBI" id="CHEBI:27787"/>
        <dbReference type="ChEBI" id="CHEBI:33019"/>
        <dbReference type="ChEBI" id="CHEBI:58756"/>
        <dbReference type="EC" id="2.5.1.32"/>
    </reaction>
</comment>
<evidence type="ECO:0000256" key="18">
    <source>
        <dbReference type="ARBA" id="ARBA00029335"/>
    </source>
</evidence>
<dbReference type="InterPro" id="IPR002060">
    <property type="entry name" value="Squ/phyt_synthse"/>
</dbReference>
<reference evidence="21" key="1">
    <citation type="submission" date="2016-09" db="EMBL/GenBank/DDBJ databases">
        <authorList>
            <person name="Jeantristanb JTB J.-T."/>
            <person name="Ricardo R."/>
        </authorList>
    </citation>
    <scope>NUCLEOTIDE SEQUENCE [LARGE SCALE GENOMIC DNA]</scope>
</reference>
<sequence length="613" mass="67698">MGADYARVHLSWTIPPALLLWKGLRRLRTRREVYKTTALILVGGTVCDIRVCVSGEADSRVTRPDRNNHGFDPQPSQIWSYPPSSCLGPTLASIPIEEVFFFFIQTYITSCIYAICSRPVLHVLLLPRSKKAADRATRIATVGTMAFLGLTAIAVDQLRRGGEWTYMALIVGWVCPFLALLWGVASSHIIALPLCSTLIPILFPTFYLWVCDAFALQRGTWVIERGTKLGVAVYGLEIEEAIFFLLTNVMVVFGLAACDHCLAIYDATPNYEFSSTTKHRPIFGLLRTVVTRPQSLPYARLSDLNAAVALLREKSKSFYTANFVFEGRLQLNLLSLYAWCRVADDLVDDASSSEVAAQSISLISAYLDTKYPSSMQHIHGYKCKSACSSPDCSEAKLLLGMLDPAQRATFRLLLDLPITRGPLDELLHGFKTDSSFSKDNSAPLIAHEDALLGYASDVASSVADLCMQLVWEEFGHSGTTTDRQHILLAARKMGQALQLVNIARDVPADAKIGRVYLPRLPLATLERKGGMEDATEARLGLLTLGKEMAEETRKTIDLIPVEARGVIRAACAVYMRIGQAVEESLRRGDVHGRAGVSVYDRVNTAWKSLDAWN</sequence>
<evidence type="ECO:0000313" key="21">
    <source>
        <dbReference type="Proteomes" id="UP000198372"/>
    </source>
</evidence>
<dbReference type="SFLD" id="SFLDG01018">
    <property type="entry name" value="Squalene/Phytoene_Synthase_Lik"/>
    <property type="match status" value="1"/>
</dbReference>
<evidence type="ECO:0000256" key="5">
    <source>
        <dbReference type="ARBA" id="ARBA00008247"/>
    </source>
</evidence>
<feature type="transmembrane region" description="Helical" evidence="19">
    <location>
        <begin position="99"/>
        <end position="116"/>
    </location>
</feature>
<evidence type="ECO:0000256" key="2">
    <source>
        <dbReference type="ARBA" id="ARBA00004141"/>
    </source>
</evidence>
<evidence type="ECO:0000256" key="1">
    <source>
        <dbReference type="ARBA" id="ARBA00001805"/>
    </source>
</evidence>
<dbReference type="Pfam" id="PF00494">
    <property type="entry name" value="SQS_PSY"/>
    <property type="match status" value="1"/>
</dbReference>
<evidence type="ECO:0000256" key="13">
    <source>
        <dbReference type="ARBA" id="ARBA00022989"/>
    </source>
</evidence>
<dbReference type="SUPFAM" id="SSF48576">
    <property type="entry name" value="Terpenoid synthases"/>
    <property type="match status" value="1"/>
</dbReference>
<dbReference type="EMBL" id="FMSP01000005">
    <property type="protein sequence ID" value="SCV70134.1"/>
    <property type="molecule type" value="Genomic_DNA"/>
</dbReference>
<keyword evidence="15" id="KW-0413">Isomerase</keyword>
<comment type="pathway">
    <text evidence="4">Carotenoid biosynthesis; phytoene biosynthesis; all-trans-phytoene from geranylgeranyl diphosphate: step 1/1.</text>
</comment>
<evidence type="ECO:0000256" key="19">
    <source>
        <dbReference type="SAM" id="Phobius"/>
    </source>
</evidence>
<evidence type="ECO:0000256" key="4">
    <source>
        <dbReference type="ARBA" id="ARBA00005172"/>
    </source>
</evidence>
<dbReference type="PANTHER" id="PTHR31480">
    <property type="entry name" value="BIFUNCTIONAL LYCOPENE CYCLASE/PHYTOENE SYNTHASE"/>
    <property type="match status" value="1"/>
</dbReference>
<accession>A0A238FE20</accession>
<evidence type="ECO:0000256" key="14">
    <source>
        <dbReference type="ARBA" id="ARBA00023136"/>
    </source>
</evidence>
<dbReference type="GO" id="GO:0016765">
    <property type="term" value="F:transferase activity, transferring alkyl or aryl (other than methyl) groups"/>
    <property type="evidence" value="ECO:0007669"/>
    <property type="project" value="InterPro"/>
</dbReference>
<keyword evidence="14 19" id="KW-0472">Membrane</keyword>
<dbReference type="EC" id="2.5.1.32" evidence="8"/>
<comment type="similarity">
    <text evidence="6">In the C-terminal section; belongs to the phytoene/squalene synthase family.</text>
</comment>
<dbReference type="NCBIfam" id="TIGR03462">
    <property type="entry name" value="CarR_dom_SF"/>
    <property type="match status" value="1"/>
</dbReference>
<evidence type="ECO:0000256" key="6">
    <source>
        <dbReference type="ARBA" id="ARBA00008406"/>
    </source>
</evidence>
<comment type="catalytic activity">
    <reaction evidence="17">
        <text>gamma-carotene = all-trans-beta-carotene</text>
        <dbReference type="Rhea" id="RHEA:32239"/>
        <dbReference type="ChEBI" id="CHEBI:17579"/>
        <dbReference type="ChEBI" id="CHEBI:27740"/>
        <dbReference type="EC" id="5.5.1.19"/>
    </reaction>
</comment>
<feature type="transmembrane region" description="Helical" evidence="19">
    <location>
        <begin position="137"/>
        <end position="158"/>
    </location>
</feature>
<evidence type="ECO:0000256" key="10">
    <source>
        <dbReference type="ARBA" id="ARBA00022679"/>
    </source>
</evidence>
<feature type="transmembrane region" description="Helical" evidence="19">
    <location>
        <begin position="189"/>
        <end position="210"/>
    </location>
</feature>
<name>A0A238FE20_9BASI</name>